<dbReference type="InterPro" id="IPR029044">
    <property type="entry name" value="Nucleotide-diphossugar_trans"/>
</dbReference>
<keyword evidence="1" id="KW-0175">Coiled coil</keyword>
<reference evidence="3 4" key="1">
    <citation type="submission" date="2020-12" db="EMBL/GenBank/DDBJ databases">
        <title>Comparative genome analysis of fungal antagonists Marinomonas ostreistagni 398 and M. spartinae 468.</title>
        <authorList>
            <person name="Fields J.L."/>
            <person name="Mavrodi O.V."/>
            <person name="Biber P.D."/>
            <person name="Indest K.J."/>
            <person name="Mavrodi D.V."/>
        </authorList>
    </citation>
    <scope>NUCLEOTIDE SEQUENCE [LARGE SCALE GENOMIC DNA]</scope>
    <source>
        <strain evidence="3 4">USM7</strain>
    </source>
</reference>
<evidence type="ECO:0000259" key="2">
    <source>
        <dbReference type="Pfam" id="PF00535"/>
    </source>
</evidence>
<dbReference type="RefSeq" id="WP_199463098.1">
    <property type="nucleotide sequence ID" value="NZ_JAEMUH010000011.1"/>
</dbReference>
<dbReference type="Pfam" id="PF00535">
    <property type="entry name" value="Glycos_transf_2"/>
    <property type="match status" value="1"/>
</dbReference>
<evidence type="ECO:0000313" key="3">
    <source>
        <dbReference type="EMBL" id="MBJ7551495.1"/>
    </source>
</evidence>
<proteinExistence type="predicted"/>
<dbReference type="PANTHER" id="PTHR22916:SF3">
    <property type="entry name" value="UDP-GLCNAC:BETAGAL BETA-1,3-N-ACETYLGLUCOSAMINYLTRANSFERASE-LIKE PROTEIN 1"/>
    <property type="match status" value="1"/>
</dbReference>
<comment type="caution">
    <text evidence="3">The sequence shown here is derived from an EMBL/GenBank/DDBJ whole genome shotgun (WGS) entry which is preliminary data.</text>
</comment>
<keyword evidence="4" id="KW-1185">Reference proteome</keyword>
<gene>
    <name evidence="3" type="ORF">JHD44_12445</name>
</gene>
<dbReference type="Proteomes" id="UP000598488">
    <property type="component" value="Unassembled WGS sequence"/>
</dbReference>
<feature type="coiled-coil region" evidence="1">
    <location>
        <begin position="397"/>
        <end position="431"/>
    </location>
</feature>
<dbReference type="Gene3D" id="3.90.550.10">
    <property type="entry name" value="Spore Coat Polysaccharide Biosynthesis Protein SpsA, Chain A"/>
    <property type="match status" value="1"/>
</dbReference>
<feature type="domain" description="Glycosyltransferase 2-like" evidence="2">
    <location>
        <begin position="24"/>
        <end position="133"/>
    </location>
</feature>
<dbReference type="EMBL" id="JAEMUH010000011">
    <property type="protein sequence ID" value="MBJ7551495.1"/>
    <property type="molecule type" value="Genomic_DNA"/>
</dbReference>
<protein>
    <submittedName>
        <fullName evidence="3">Glycosyltransferase</fullName>
    </submittedName>
</protein>
<sequence>MSHTSLSTTDLSSTDLSHTKCLVSVIVRTKDRPDLLKETILSIVEQTYRPLEVVLVNDGGGDVETLAADLLKVEDELYLQYLASDTATGRSAAANRGLNAAKGTFSLFLDDDDLLDPAHISSLVIAHENTYSSGQLGAVHCVAKAMLIDEQGSRKLLSYQGEAFTKERLLYQNCLPIMTVLFNTQIREFAQFDEQFDLFEDWDFWLQVNQHCEFQFLDEQSCIYRMHNNASNVRAEQNASIAYQQVYQKWLPHCDTETLSLMLSASHSLHETNVAALQTLNQNELSRIGSLHEHALSTIQQKDQNIEQLERDYQHAISTIAEKDASIEKLSSLHQQALDVIAKKDEDVAHLSTLHSNALNVIAEKDHNAEQLASLYNEAVEYIAKLEQTLTDERSVLKQVHSELSSLQERTQALEQSKQQLEIENQHQQELLLKPWYWHFYQGMKRKKH</sequence>
<evidence type="ECO:0000256" key="1">
    <source>
        <dbReference type="SAM" id="Coils"/>
    </source>
</evidence>
<name>A0ABS0ZCW6_9GAMM</name>
<dbReference type="InterPro" id="IPR001173">
    <property type="entry name" value="Glyco_trans_2-like"/>
</dbReference>
<evidence type="ECO:0000313" key="4">
    <source>
        <dbReference type="Proteomes" id="UP000598488"/>
    </source>
</evidence>
<feature type="coiled-coil region" evidence="1">
    <location>
        <begin position="292"/>
        <end position="319"/>
    </location>
</feature>
<dbReference type="PANTHER" id="PTHR22916">
    <property type="entry name" value="GLYCOSYLTRANSFERASE"/>
    <property type="match status" value="1"/>
</dbReference>
<dbReference type="SUPFAM" id="SSF53448">
    <property type="entry name" value="Nucleotide-diphospho-sugar transferases"/>
    <property type="match status" value="1"/>
</dbReference>
<organism evidence="3 4">
    <name type="scientific">Marinomonas ostreistagni</name>
    <dbReference type="NCBI Taxonomy" id="359209"/>
    <lineage>
        <taxon>Bacteria</taxon>
        <taxon>Pseudomonadati</taxon>
        <taxon>Pseudomonadota</taxon>
        <taxon>Gammaproteobacteria</taxon>
        <taxon>Oceanospirillales</taxon>
        <taxon>Oceanospirillaceae</taxon>
        <taxon>Marinomonas</taxon>
    </lineage>
</organism>
<accession>A0ABS0ZCW6</accession>